<feature type="compositionally biased region" description="Polar residues" evidence="1">
    <location>
        <begin position="241"/>
        <end position="251"/>
    </location>
</feature>
<name>A0A8X8GEA0_ACIFI</name>
<dbReference type="Proteomes" id="UP000887300">
    <property type="component" value="Unassembled WGS sequence"/>
</dbReference>
<comment type="caution">
    <text evidence="2">The sequence shown here is derived from an EMBL/GenBank/DDBJ whole genome shotgun (WGS) entry which is preliminary data.</text>
</comment>
<proteinExistence type="predicted"/>
<accession>A0A8X8GEA0</accession>
<protein>
    <submittedName>
        <fullName evidence="2">Uncharacterized protein</fullName>
    </submittedName>
</protein>
<evidence type="ECO:0000313" key="3">
    <source>
        <dbReference type="Proteomes" id="UP000887300"/>
    </source>
</evidence>
<feature type="region of interest" description="Disordered" evidence="1">
    <location>
        <begin position="215"/>
        <end position="251"/>
    </location>
</feature>
<evidence type="ECO:0000256" key="1">
    <source>
        <dbReference type="SAM" id="MobiDB-lite"/>
    </source>
</evidence>
<dbReference type="RefSeq" id="WP_215885954.1">
    <property type="nucleotide sequence ID" value="NZ_CP134225.1"/>
</dbReference>
<gene>
    <name evidence="2" type="ORF">HF568_11860</name>
</gene>
<evidence type="ECO:0000313" key="2">
    <source>
        <dbReference type="EMBL" id="MBU2723880.1"/>
    </source>
</evidence>
<dbReference type="EMBL" id="JABBHS010000357">
    <property type="protein sequence ID" value="MBU2723880.1"/>
    <property type="molecule type" value="Genomic_DNA"/>
</dbReference>
<reference evidence="2" key="1">
    <citation type="journal article" date="2021" name="ISME J.">
        <title>Genomic evolution of the class Acidithiobacillia: deep-branching Proteobacteria living in extreme acidic conditions.</title>
        <authorList>
            <person name="Moya-Beltran A."/>
            <person name="Beard S."/>
            <person name="Rojas-Villalobos C."/>
            <person name="Issotta F."/>
            <person name="Gallardo Y."/>
            <person name="Ulloa R."/>
            <person name="Giaveno A."/>
            <person name="Degli Esposti M."/>
            <person name="Johnson D.B."/>
            <person name="Quatrini R."/>
        </authorList>
    </citation>
    <scope>NUCLEOTIDE SEQUENCE</scope>
    <source>
        <strain evidence="2">DSM 583</strain>
    </source>
</reference>
<sequence length="500" mass="55754">MRVIGGNAQISCPAQVVSYYFIIAQDVILSGVTPTTEEYWMTLSNKRQQQKFDMAKQAQLEELVLQFFQEQERKLTIHEIQRMAHKKLSGMFRFTDLTELMDMLVRKNLVVSTKGHPPLYDIVKQDAVKPAESNAEPVDQYTAENMVFTVLQQATKPLDADSVFSMVRRLFPNTNKSLDNIYTALANMKKKGLVVGELKNSWRLKRYALIANPASSRSVETEQKAGGTLPKTDGPIGKPEPTTTRKSSQSVADQHITIGASKVIHEAFHDLVRFRDGELPSQTRLAHHLRLVLRAFLDAQPFHHQTFSWVKVVHPQKQIVASLRGDQSDLYDRLKSFSQDAAMVSVGTVRDGGLTSDAQTLPLSTMGHTALVWALSVQTSEEEQNIPAVAAFLDYARENYRSGHGDVVTVFQTIPEVVGAEVIPEETGTNEGKGDGAAYPESKSRLPENLLVKLVGVDEKGGMHIHLSPDAARIFKELAWAIMDAETLPTIHHQEDFRLA</sequence>
<organism evidence="2 3">
    <name type="scientific">Acidithiobacillus ferridurans</name>
    <dbReference type="NCBI Taxonomy" id="1232575"/>
    <lineage>
        <taxon>Bacteria</taxon>
        <taxon>Pseudomonadati</taxon>
        <taxon>Pseudomonadota</taxon>
        <taxon>Acidithiobacillia</taxon>
        <taxon>Acidithiobacillales</taxon>
        <taxon>Acidithiobacillaceae</taxon>
        <taxon>Acidithiobacillus</taxon>
    </lineage>
</organism>
<dbReference type="AlphaFoldDB" id="A0A8X8GEA0"/>